<dbReference type="InterPro" id="IPR018289">
    <property type="entry name" value="MULE_transposase_dom"/>
</dbReference>
<feature type="domain" description="MULE transposase" evidence="2">
    <location>
        <begin position="351"/>
        <end position="447"/>
    </location>
</feature>
<organism evidence="3 4">
    <name type="scientific">Lactuca sativa</name>
    <name type="common">Garden lettuce</name>
    <dbReference type="NCBI Taxonomy" id="4236"/>
    <lineage>
        <taxon>Eukaryota</taxon>
        <taxon>Viridiplantae</taxon>
        <taxon>Streptophyta</taxon>
        <taxon>Embryophyta</taxon>
        <taxon>Tracheophyta</taxon>
        <taxon>Spermatophyta</taxon>
        <taxon>Magnoliopsida</taxon>
        <taxon>eudicotyledons</taxon>
        <taxon>Gunneridae</taxon>
        <taxon>Pentapetalae</taxon>
        <taxon>asterids</taxon>
        <taxon>campanulids</taxon>
        <taxon>Asterales</taxon>
        <taxon>Asteraceae</taxon>
        <taxon>Cichorioideae</taxon>
        <taxon>Cichorieae</taxon>
        <taxon>Lactucinae</taxon>
        <taxon>Lactuca</taxon>
    </lineage>
</organism>
<proteinExistence type="predicted"/>
<name>A0A9R1X1H2_LACSA</name>
<accession>A0A9R1X1H2</accession>
<feature type="compositionally biased region" description="Low complexity" evidence="1">
    <location>
        <begin position="58"/>
        <end position="74"/>
    </location>
</feature>
<sequence length="578" mass="65899">MVEQDDGIGNIEMDFLDPLSNIGKEYEPYNGNIEEDYDIDFGANVEEHLHNQDDMDVSDCSSSAKDGGSSSDSDFLMDEEDLVVDYKVDMSEFHSVVDTSVEWIEKNKKKKPMDVDHEEEEMEVIDEEKFEFVGYEEDKRASLLKELTRPKYCSDGKVHGSEFMVGQTFQTNKEVTGLIRVRVVCRGVTPEFNSSGLLGCNKGKGSSVNKEKGSCPWVLLVSRPSDLDIRTVKVYEEKHCCLCTRHVKICTQSFIAKKIASQTKMNRSCPTHALQEEAKAIAQQQLHGDCEKQYSMLRDYVLELQTTNPGTTVKIKVESQPNINLETRKFQRIYVCLGALKHGFKESQREILVLDGLFMKGPYPGQLLTAVGVDSNNGMFLVAYAFVEVENMKSWSRFLECLGEDLDLPTRANFIFISDRQKVLLPAVAKIFPCAEHRFCLRHIHENMKLKRRGNQLKEMVWNCATATTVIHTKKAMKKLSLFNKDAYKWLKKIPPVHWARSHFTGRSHCQMFLNNMCEIFNGKLIDGREKPIISALECIRGYLMRRMCSVQKAIDKSMGPLTPTATQLLEKIEEQAQ</sequence>
<protein>
    <recommendedName>
        <fullName evidence="2">MULE transposase domain-containing protein</fullName>
    </recommendedName>
</protein>
<dbReference type="EMBL" id="NBSK02000007">
    <property type="protein sequence ID" value="KAJ0194734.1"/>
    <property type="molecule type" value="Genomic_DNA"/>
</dbReference>
<evidence type="ECO:0000313" key="4">
    <source>
        <dbReference type="Proteomes" id="UP000235145"/>
    </source>
</evidence>
<reference evidence="3 4" key="1">
    <citation type="journal article" date="2017" name="Nat. Commun.">
        <title>Genome assembly with in vitro proximity ligation data and whole-genome triplication in lettuce.</title>
        <authorList>
            <person name="Reyes-Chin-Wo S."/>
            <person name="Wang Z."/>
            <person name="Yang X."/>
            <person name="Kozik A."/>
            <person name="Arikit S."/>
            <person name="Song C."/>
            <person name="Xia L."/>
            <person name="Froenicke L."/>
            <person name="Lavelle D.O."/>
            <person name="Truco M.J."/>
            <person name="Xia R."/>
            <person name="Zhu S."/>
            <person name="Xu C."/>
            <person name="Xu H."/>
            <person name="Xu X."/>
            <person name="Cox K."/>
            <person name="Korf I."/>
            <person name="Meyers B.C."/>
            <person name="Michelmore R.W."/>
        </authorList>
    </citation>
    <scope>NUCLEOTIDE SEQUENCE [LARGE SCALE GENOMIC DNA]</scope>
    <source>
        <strain evidence="4">cv. Salinas</strain>
        <tissue evidence="3">Seedlings</tissue>
    </source>
</reference>
<comment type="caution">
    <text evidence="3">The sequence shown here is derived from an EMBL/GenBank/DDBJ whole genome shotgun (WGS) entry which is preliminary data.</text>
</comment>
<gene>
    <name evidence="3" type="ORF">LSAT_V11C700386270</name>
</gene>
<dbReference type="AlphaFoldDB" id="A0A9R1X1H2"/>
<evidence type="ECO:0000313" key="3">
    <source>
        <dbReference type="EMBL" id="KAJ0194734.1"/>
    </source>
</evidence>
<evidence type="ECO:0000259" key="2">
    <source>
        <dbReference type="Pfam" id="PF10551"/>
    </source>
</evidence>
<dbReference type="Pfam" id="PF10551">
    <property type="entry name" value="MULE"/>
    <property type="match status" value="1"/>
</dbReference>
<dbReference type="PANTHER" id="PTHR31973:SF190">
    <property type="entry name" value="MULE TRANSPOSASE DOMAIN-CONTAINING PROTEIN"/>
    <property type="match status" value="1"/>
</dbReference>
<dbReference type="PANTHER" id="PTHR31973">
    <property type="entry name" value="POLYPROTEIN, PUTATIVE-RELATED"/>
    <property type="match status" value="1"/>
</dbReference>
<keyword evidence="4" id="KW-1185">Reference proteome</keyword>
<dbReference type="Proteomes" id="UP000235145">
    <property type="component" value="Unassembled WGS sequence"/>
</dbReference>
<evidence type="ECO:0000256" key="1">
    <source>
        <dbReference type="SAM" id="MobiDB-lite"/>
    </source>
</evidence>
<feature type="region of interest" description="Disordered" evidence="1">
    <location>
        <begin position="54"/>
        <end position="75"/>
    </location>
</feature>